<proteinExistence type="predicted"/>
<dbReference type="Proteomes" id="UP000515406">
    <property type="component" value="Chromosome"/>
</dbReference>
<organism evidence="2 3">
    <name type="scientific">Xanthomonas hortorum pv. vitians</name>
    <dbReference type="NCBI Taxonomy" id="83224"/>
    <lineage>
        <taxon>Bacteria</taxon>
        <taxon>Pseudomonadati</taxon>
        <taxon>Pseudomonadota</taxon>
        <taxon>Gammaproteobacteria</taxon>
        <taxon>Lysobacterales</taxon>
        <taxon>Lysobacteraceae</taxon>
        <taxon>Xanthomonas</taxon>
    </lineage>
</organism>
<accession>A0A6V7DSE4</accession>
<evidence type="ECO:0000313" key="3">
    <source>
        <dbReference type="Proteomes" id="UP000515406"/>
    </source>
</evidence>
<dbReference type="AlphaFoldDB" id="A0A6V7DSE4"/>
<feature type="region of interest" description="Disordered" evidence="1">
    <location>
        <begin position="145"/>
        <end position="164"/>
    </location>
</feature>
<dbReference type="EMBL" id="LR828257">
    <property type="protein sequence ID" value="CAD0339779.1"/>
    <property type="molecule type" value="Genomic_DNA"/>
</dbReference>
<protein>
    <submittedName>
        <fullName evidence="2">Uncharacterized protein</fullName>
    </submittedName>
</protein>
<name>A0A6V7DSE4_9XANT</name>
<gene>
    <name evidence="2" type="ORF">CFBP498_26790</name>
</gene>
<evidence type="ECO:0000313" key="2">
    <source>
        <dbReference type="EMBL" id="CAD0339779.1"/>
    </source>
</evidence>
<reference evidence="2 3" key="1">
    <citation type="submission" date="2020-07" db="EMBL/GenBank/DDBJ databases">
        <authorList>
            <person name="Pothier F. J."/>
        </authorList>
    </citation>
    <scope>NUCLEOTIDE SEQUENCE [LARGE SCALE GENOMIC DNA]</scope>
    <source>
        <strain evidence="2 3">CFBP 498</strain>
    </source>
</reference>
<evidence type="ECO:0000256" key="1">
    <source>
        <dbReference type="SAM" id="MobiDB-lite"/>
    </source>
</evidence>
<sequence>MKQKALPWHAQRALVQNWLKFLPLAWAAWITSAGAAQRMTHLSTELSQPGETMDDFILRIAPKLNKFTADLRAEVCGTIRTEQGQHAVDIRTYHDRYSCFVERDGLPYVHTHPSLRKDCWTFSLEDWKRPGYLVTEIGVRYQDTKRSRKVKPSRQNTAARRPLSTVRGRRRLLVNMARPLRLGGIRSPAIK</sequence>
<dbReference type="EMBL" id="LR828257">
    <property type="protein sequence ID" value="CAD0339768.1"/>
    <property type="molecule type" value="Genomic_DNA"/>
</dbReference>
<keyword evidence="3" id="KW-1185">Reference proteome</keyword>